<sequence>MVVDRLSCDEWHAVAGRELLGRGDASRRPDGRLFVSIDAWQGAVFDQLAAAMLADLPAPVHTVVDEADQDELAAWQRCGFTVARRESGYLVPTDPQRTGLGTVRPPAGVTVLPAGAAQEVPLTELVHAVRAEVEAAAGWHTMPAEILPSLTGYPVVDPARYAVARQGEAYLGLLRLGGPPGRNQPRIGLLAVRADQHRRGIARALLAQVLGEQHRGGRDSVWAEVDQANPAAVALFEGIGARRAATTLELVRG</sequence>
<dbReference type="InterPro" id="IPR000182">
    <property type="entry name" value="GNAT_dom"/>
</dbReference>
<dbReference type="Gene3D" id="3.40.630.30">
    <property type="match status" value="1"/>
</dbReference>
<organism evidence="2 3">
    <name type="scientific">Streptomyces tateyamensis</name>
    <dbReference type="NCBI Taxonomy" id="565073"/>
    <lineage>
        <taxon>Bacteria</taxon>
        <taxon>Bacillati</taxon>
        <taxon>Actinomycetota</taxon>
        <taxon>Actinomycetes</taxon>
        <taxon>Kitasatosporales</taxon>
        <taxon>Streptomycetaceae</taxon>
        <taxon>Streptomyces</taxon>
    </lineage>
</organism>
<protein>
    <submittedName>
        <fullName evidence="2">GNAT family N-acetyltransferase</fullName>
    </submittedName>
</protein>
<comment type="caution">
    <text evidence="2">The sequence shown here is derived from an EMBL/GenBank/DDBJ whole genome shotgun (WGS) entry which is preliminary data.</text>
</comment>
<evidence type="ECO:0000313" key="3">
    <source>
        <dbReference type="Proteomes" id="UP000248039"/>
    </source>
</evidence>
<evidence type="ECO:0000313" key="2">
    <source>
        <dbReference type="EMBL" id="PYC87670.1"/>
    </source>
</evidence>
<dbReference type="Pfam" id="PF00583">
    <property type="entry name" value="Acetyltransf_1"/>
    <property type="match status" value="1"/>
</dbReference>
<dbReference type="CDD" id="cd04301">
    <property type="entry name" value="NAT_SF"/>
    <property type="match status" value="1"/>
</dbReference>
<evidence type="ECO:0000259" key="1">
    <source>
        <dbReference type="PROSITE" id="PS51186"/>
    </source>
</evidence>
<dbReference type="InterPro" id="IPR016181">
    <property type="entry name" value="Acyl_CoA_acyltransferase"/>
</dbReference>
<dbReference type="AlphaFoldDB" id="A0A2V4NN85"/>
<dbReference type="GO" id="GO:0016747">
    <property type="term" value="F:acyltransferase activity, transferring groups other than amino-acyl groups"/>
    <property type="evidence" value="ECO:0007669"/>
    <property type="project" value="InterPro"/>
</dbReference>
<dbReference type="OrthoDB" id="3814885at2"/>
<dbReference type="SUPFAM" id="SSF55729">
    <property type="entry name" value="Acyl-CoA N-acyltransferases (Nat)"/>
    <property type="match status" value="1"/>
</dbReference>
<accession>A0A2V4NN85</accession>
<keyword evidence="2" id="KW-0808">Transferase</keyword>
<proteinExistence type="predicted"/>
<gene>
    <name evidence="2" type="ORF">C7C46_03665</name>
</gene>
<dbReference type="EMBL" id="PYBW01000012">
    <property type="protein sequence ID" value="PYC87670.1"/>
    <property type="molecule type" value="Genomic_DNA"/>
</dbReference>
<dbReference type="Proteomes" id="UP000248039">
    <property type="component" value="Unassembled WGS sequence"/>
</dbReference>
<dbReference type="PROSITE" id="PS51186">
    <property type="entry name" value="GNAT"/>
    <property type="match status" value="1"/>
</dbReference>
<feature type="domain" description="N-acetyltransferase" evidence="1">
    <location>
        <begin position="123"/>
        <end position="253"/>
    </location>
</feature>
<name>A0A2V4NN85_9ACTN</name>
<reference evidence="2 3" key="1">
    <citation type="submission" date="2018-03" db="EMBL/GenBank/DDBJ databases">
        <title>Bioinformatic expansion and discovery of thiopeptide antibiotics.</title>
        <authorList>
            <person name="Schwalen C.J."/>
            <person name="Hudson G.A."/>
            <person name="Mitchell D.A."/>
        </authorList>
    </citation>
    <scope>NUCLEOTIDE SEQUENCE [LARGE SCALE GENOMIC DNA]</scope>
    <source>
        <strain evidence="2 3">ATCC 21389</strain>
    </source>
</reference>
<keyword evidence="3" id="KW-1185">Reference proteome</keyword>